<feature type="domain" description="Calcineurin-like phosphoesterase" evidence="1">
    <location>
        <begin position="60"/>
        <end position="220"/>
    </location>
</feature>
<proteinExistence type="predicted"/>
<dbReference type="GO" id="GO:0016787">
    <property type="term" value="F:hydrolase activity"/>
    <property type="evidence" value="ECO:0007669"/>
    <property type="project" value="InterPro"/>
</dbReference>
<organism evidence="2 3">
    <name type="scientific">Tritrichomonas foetus</name>
    <dbReference type="NCBI Taxonomy" id="1144522"/>
    <lineage>
        <taxon>Eukaryota</taxon>
        <taxon>Metamonada</taxon>
        <taxon>Parabasalia</taxon>
        <taxon>Tritrichomonadida</taxon>
        <taxon>Tritrichomonadidae</taxon>
        <taxon>Tritrichomonas</taxon>
    </lineage>
</organism>
<dbReference type="PANTHER" id="PTHR31302:SF0">
    <property type="entry name" value="TRANSMEMBRANE PROTEIN WITH METALLOPHOSPHOESTERASE DOMAIN"/>
    <property type="match status" value="1"/>
</dbReference>
<dbReference type="Gene3D" id="3.60.21.10">
    <property type="match status" value="1"/>
</dbReference>
<keyword evidence="3" id="KW-1185">Reference proteome</keyword>
<name>A0A1J4J9R2_9EUKA</name>
<comment type="caution">
    <text evidence="2">The sequence shown here is derived from an EMBL/GenBank/DDBJ whole genome shotgun (WGS) entry which is preliminary data.</text>
</comment>
<evidence type="ECO:0000313" key="3">
    <source>
        <dbReference type="Proteomes" id="UP000179807"/>
    </source>
</evidence>
<evidence type="ECO:0000259" key="1">
    <source>
        <dbReference type="Pfam" id="PF00149"/>
    </source>
</evidence>
<dbReference type="Pfam" id="PF00149">
    <property type="entry name" value="Metallophos"/>
    <property type="match status" value="1"/>
</dbReference>
<dbReference type="PANTHER" id="PTHR31302">
    <property type="entry name" value="TRANSMEMBRANE PROTEIN WITH METALLOPHOSPHOESTERASE DOMAIN-RELATED"/>
    <property type="match status" value="1"/>
</dbReference>
<protein>
    <submittedName>
        <fullName evidence="2">Ser/Thr protein phosphatase</fullName>
    </submittedName>
</protein>
<evidence type="ECO:0000313" key="2">
    <source>
        <dbReference type="EMBL" id="OHS94959.1"/>
    </source>
</evidence>
<dbReference type="SUPFAM" id="SSF56300">
    <property type="entry name" value="Metallo-dependent phosphatases"/>
    <property type="match status" value="1"/>
</dbReference>
<dbReference type="InterPro" id="IPR051158">
    <property type="entry name" value="Metallophosphoesterase_sf"/>
</dbReference>
<dbReference type="EMBL" id="MLAK01001275">
    <property type="protein sequence ID" value="OHS94959.1"/>
    <property type="molecule type" value="Genomic_DNA"/>
</dbReference>
<dbReference type="InterPro" id="IPR029052">
    <property type="entry name" value="Metallo-depent_PP-like"/>
</dbReference>
<gene>
    <name evidence="2" type="ORF">TRFO_38846</name>
</gene>
<dbReference type="AlphaFoldDB" id="A0A1J4J9R2"/>
<dbReference type="GeneID" id="94846989"/>
<sequence length="270" mass="31316">MTKTILKMYTDLPVVISNPILVDLSSSSQDSEDDPNDYTISRVPLTCVRIEDERILSSFRALVLSDMHFNQKEKLSFSLPIVLRKISKLIIDQNINIIFLLGDIVEQYQSPTSAEDLKTVFSAFEQLGIPIYIIPGNHDRSLFNNTSYDTRFKNIHLLKTTLMFIENPNSPPNTYRRIYMAHEMENNFKLEGPQKNVFPIKLKEFFKDVFTENDFLLIGHIHRHILDLSKNCGSVGQYSYDYKRESYAIITNENGFKIDFINEPEFSIPE</sequence>
<accession>A0A1J4J9R2</accession>
<dbReference type="RefSeq" id="XP_068348096.1">
    <property type="nucleotide sequence ID" value="XM_068512285.1"/>
</dbReference>
<dbReference type="InterPro" id="IPR004843">
    <property type="entry name" value="Calcineurin-like_PHP"/>
</dbReference>
<dbReference type="Proteomes" id="UP000179807">
    <property type="component" value="Unassembled WGS sequence"/>
</dbReference>
<dbReference type="OrthoDB" id="10549945at2759"/>
<reference evidence="2" key="1">
    <citation type="submission" date="2016-10" db="EMBL/GenBank/DDBJ databases">
        <authorList>
            <person name="Benchimol M."/>
            <person name="Almeida L.G."/>
            <person name="Vasconcelos A.T."/>
            <person name="Perreira-Neves A."/>
            <person name="Rosa I.A."/>
            <person name="Tasca T."/>
            <person name="Bogo M.R."/>
            <person name="de Souza W."/>
        </authorList>
    </citation>
    <scope>NUCLEOTIDE SEQUENCE [LARGE SCALE GENOMIC DNA]</scope>
    <source>
        <strain evidence="2">K</strain>
    </source>
</reference>
<dbReference type="VEuPathDB" id="TrichDB:TRFO_38846"/>